<organism evidence="1 2">
    <name type="scientific">Massilimicrobiota timonensis</name>
    <dbReference type="NCBI Taxonomy" id="1776392"/>
    <lineage>
        <taxon>Bacteria</taxon>
        <taxon>Bacillati</taxon>
        <taxon>Bacillota</taxon>
        <taxon>Erysipelotrichia</taxon>
        <taxon>Erysipelotrichales</taxon>
        <taxon>Erysipelotrichaceae</taxon>
        <taxon>Massilimicrobiota</taxon>
    </lineage>
</organism>
<dbReference type="EMBL" id="JAUDCK010000004">
    <property type="protein sequence ID" value="MDM8195096.1"/>
    <property type="molecule type" value="Genomic_DNA"/>
</dbReference>
<gene>
    <name evidence="1" type="ORF">QUV98_02060</name>
</gene>
<reference evidence="2" key="1">
    <citation type="submission" date="2023-06" db="EMBL/GenBank/DDBJ databases">
        <title>Identification and characterization of horizontal gene transfer across gut microbiota members of farm animals based on homology search.</title>
        <authorList>
            <person name="Zeman M."/>
            <person name="Kubasova T."/>
            <person name="Jahodarova E."/>
            <person name="Nykrynova M."/>
            <person name="Rychlik I."/>
        </authorList>
    </citation>
    <scope>NUCLEOTIDE SEQUENCE [LARGE SCALE GENOMIC DNA]</scope>
    <source>
        <strain evidence="2">ET341</strain>
    </source>
</reference>
<accession>A0ABT7UG14</accession>
<sequence>MKKTFLSKLKPFLGTFQLHLDENTEFDYFIVFKNADNISLKVFNQMGRWTHYGQKSVRGWSSLSKEQIKAFVVEHLNCKDDEFEVFNANNELFRTRF</sequence>
<name>A0ABT7UG14_9FIRM</name>
<keyword evidence="2" id="KW-1185">Reference proteome</keyword>
<dbReference type="RefSeq" id="WP_289527200.1">
    <property type="nucleotide sequence ID" value="NZ_JAUDCK010000004.1"/>
</dbReference>
<evidence type="ECO:0000313" key="1">
    <source>
        <dbReference type="EMBL" id="MDM8195096.1"/>
    </source>
</evidence>
<protein>
    <submittedName>
        <fullName evidence="1">Uncharacterized protein</fullName>
    </submittedName>
</protein>
<proteinExistence type="predicted"/>
<evidence type="ECO:0000313" key="2">
    <source>
        <dbReference type="Proteomes" id="UP001529275"/>
    </source>
</evidence>
<comment type="caution">
    <text evidence="1">The sequence shown here is derived from an EMBL/GenBank/DDBJ whole genome shotgun (WGS) entry which is preliminary data.</text>
</comment>
<dbReference type="Proteomes" id="UP001529275">
    <property type="component" value="Unassembled WGS sequence"/>
</dbReference>
<reference evidence="1 2" key="2">
    <citation type="submission" date="2023-06" db="EMBL/GenBank/DDBJ databases">
        <authorList>
            <person name="Zeman M."/>
            <person name="Kubasova T."/>
            <person name="Jahodarova E."/>
            <person name="Nykrynova M."/>
            <person name="Rychlik I."/>
        </authorList>
    </citation>
    <scope>NUCLEOTIDE SEQUENCE [LARGE SCALE GENOMIC DNA]</scope>
    <source>
        <strain evidence="1 2">ET341</strain>
    </source>
</reference>